<dbReference type="EMBL" id="CP029480">
    <property type="protein sequence ID" value="AWV99068.1"/>
    <property type="molecule type" value="Genomic_DNA"/>
</dbReference>
<organism evidence="1 2">
    <name type="scientific">Arcticibacterium luteifluviistationis</name>
    <dbReference type="NCBI Taxonomy" id="1784714"/>
    <lineage>
        <taxon>Bacteria</taxon>
        <taxon>Pseudomonadati</taxon>
        <taxon>Bacteroidota</taxon>
        <taxon>Cytophagia</taxon>
        <taxon>Cytophagales</taxon>
        <taxon>Leadbetterellaceae</taxon>
        <taxon>Arcticibacterium</taxon>
    </lineage>
</organism>
<reference evidence="1 2" key="1">
    <citation type="submission" date="2018-05" db="EMBL/GenBank/DDBJ databases">
        <title>Complete genome sequence of Arcticibacterium luteifluviistationis SM1504T, a cytophagaceae bacterium isolated from Arctic surface seawater.</title>
        <authorList>
            <person name="Li Y."/>
            <person name="Qin Q.-L."/>
        </authorList>
    </citation>
    <scope>NUCLEOTIDE SEQUENCE [LARGE SCALE GENOMIC DNA]</scope>
    <source>
        <strain evidence="1 2">SM1504</strain>
    </source>
</reference>
<dbReference type="OrthoDB" id="9151249at2"/>
<dbReference type="AlphaFoldDB" id="A0A2Z4GDI8"/>
<evidence type="ECO:0000313" key="1">
    <source>
        <dbReference type="EMBL" id="AWV99068.1"/>
    </source>
</evidence>
<sequence>MKSDNRQEIKKFWRWLEKNDQLIRKVLEEGSDAKMKELTNYFDEKILSFGHFTWEINDGFSKPYQLVISPNREFELLQLSKKIIANAPEMDFWEFSYAKAKVKYIEPFKIYDESLDAHLINPLSWEFKNEGDTFYVYAPNLVEIDKETEHHAMDLVATAVLGEEYRILNIKNLVRVENTESGSFSSL</sequence>
<name>A0A2Z4GDI8_9BACT</name>
<dbReference type="KEGG" id="als:DJ013_13185"/>
<dbReference type="RefSeq" id="WP_111372261.1">
    <property type="nucleotide sequence ID" value="NZ_CP029480.1"/>
</dbReference>
<protein>
    <submittedName>
        <fullName evidence="1">Uncharacterized protein</fullName>
    </submittedName>
</protein>
<accession>A0A2Z4GDI8</accession>
<evidence type="ECO:0000313" key="2">
    <source>
        <dbReference type="Proteomes" id="UP000249873"/>
    </source>
</evidence>
<keyword evidence="2" id="KW-1185">Reference proteome</keyword>
<dbReference type="Proteomes" id="UP000249873">
    <property type="component" value="Chromosome"/>
</dbReference>
<proteinExistence type="predicted"/>
<gene>
    <name evidence="1" type="ORF">DJ013_13185</name>
</gene>